<reference evidence="2 3" key="1">
    <citation type="submission" date="2019-09" db="EMBL/GenBank/DDBJ databases">
        <title>Distinct polysaccharide growth profiles of human intestinal Prevotella copri isolates.</title>
        <authorList>
            <person name="Fehlner-Peach H."/>
            <person name="Magnabosco C."/>
            <person name="Raghavan V."/>
            <person name="Scher J.U."/>
            <person name="Tett A."/>
            <person name="Cox L.M."/>
            <person name="Gottsegen C."/>
            <person name="Watters A."/>
            <person name="Wiltshire- Gordon J.D."/>
            <person name="Segata N."/>
            <person name="Bonneau R."/>
            <person name="Littman D.R."/>
        </authorList>
    </citation>
    <scope>NUCLEOTIDE SEQUENCE [LARGE SCALE GENOMIC DNA]</scope>
    <source>
        <strain evidence="3">iAA917</strain>
    </source>
</reference>
<gene>
    <name evidence="2" type="ORF">F7D25_00550</name>
</gene>
<keyword evidence="1" id="KW-0732">Signal</keyword>
<name>A0A6G1VHF5_9BACT</name>
<comment type="caution">
    <text evidence="2">The sequence shown here is derived from an EMBL/GenBank/DDBJ whole genome shotgun (WGS) entry which is preliminary data.</text>
</comment>
<proteinExistence type="predicted"/>
<evidence type="ECO:0000256" key="1">
    <source>
        <dbReference type="SAM" id="SignalP"/>
    </source>
</evidence>
<organism evidence="2 3">
    <name type="scientific">Segatella copri</name>
    <dbReference type="NCBI Taxonomy" id="165179"/>
    <lineage>
        <taxon>Bacteria</taxon>
        <taxon>Pseudomonadati</taxon>
        <taxon>Bacteroidota</taxon>
        <taxon>Bacteroidia</taxon>
        <taxon>Bacteroidales</taxon>
        <taxon>Prevotellaceae</taxon>
        <taxon>Segatella</taxon>
    </lineage>
</organism>
<dbReference type="EMBL" id="VZAH01000007">
    <property type="protein sequence ID" value="MQP12937.1"/>
    <property type="molecule type" value="Genomic_DNA"/>
</dbReference>
<evidence type="ECO:0000313" key="3">
    <source>
        <dbReference type="Proteomes" id="UP000477980"/>
    </source>
</evidence>
<dbReference type="AlphaFoldDB" id="A0A6G1VHF5"/>
<dbReference type="Proteomes" id="UP000477980">
    <property type="component" value="Unassembled WGS sequence"/>
</dbReference>
<protein>
    <submittedName>
        <fullName evidence="2">Uncharacterized protein</fullName>
    </submittedName>
</protein>
<sequence>MKRRFLITLLCLISIVCMAQNDSTLFKGKLTNKELNVYMSIDFYHKNLKVPGQEVFGEMPGYFGDRLDSRKWLITDADVDGKIAHLSIINDYGSEDLVADLVLLSDGTYELQQKEGSSIKIARNRKWVIIPKKLVFIKEN</sequence>
<accession>A0A6G1VHF5</accession>
<feature type="signal peptide" evidence="1">
    <location>
        <begin position="1"/>
        <end position="19"/>
    </location>
</feature>
<feature type="chain" id="PRO_5026153049" evidence="1">
    <location>
        <begin position="20"/>
        <end position="140"/>
    </location>
</feature>
<evidence type="ECO:0000313" key="2">
    <source>
        <dbReference type="EMBL" id="MQP12937.1"/>
    </source>
</evidence>